<dbReference type="EMBL" id="JH767136">
    <property type="protein sequence ID" value="EQC40337.1"/>
    <property type="molecule type" value="Genomic_DNA"/>
</dbReference>
<accession>T0SC20</accession>
<dbReference type="RefSeq" id="XP_008606036.1">
    <property type="nucleotide sequence ID" value="XM_008607814.1"/>
</dbReference>
<reference evidence="1 2" key="1">
    <citation type="submission" date="2012-04" db="EMBL/GenBank/DDBJ databases">
        <title>The Genome Sequence of Saprolegnia declina VS20.</title>
        <authorList>
            <consortium name="The Broad Institute Genome Sequencing Platform"/>
            <person name="Russ C."/>
            <person name="Nusbaum C."/>
            <person name="Tyler B."/>
            <person name="van West P."/>
            <person name="Dieguez-Uribeondo J."/>
            <person name="de Bruijn I."/>
            <person name="Tripathy S."/>
            <person name="Jiang R."/>
            <person name="Young S.K."/>
            <person name="Zeng Q."/>
            <person name="Gargeya S."/>
            <person name="Fitzgerald M."/>
            <person name="Haas B."/>
            <person name="Abouelleil A."/>
            <person name="Alvarado L."/>
            <person name="Arachchi H.M."/>
            <person name="Berlin A."/>
            <person name="Chapman S.B."/>
            <person name="Goldberg J."/>
            <person name="Griggs A."/>
            <person name="Gujja S."/>
            <person name="Hansen M."/>
            <person name="Howarth C."/>
            <person name="Imamovic A."/>
            <person name="Larimer J."/>
            <person name="McCowen C."/>
            <person name="Montmayeur A."/>
            <person name="Murphy C."/>
            <person name="Neiman D."/>
            <person name="Pearson M."/>
            <person name="Priest M."/>
            <person name="Roberts A."/>
            <person name="Saif S."/>
            <person name="Shea T."/>
            <person name="Sisk P."/>
            <person name="Sykes S."/>
            <person name="Wortman J."/>
            <person name="Nusbaum C."/>
            <person name="Birren B."/>
        </authorList>
    </citation>
    <scope>NUCLEOTIDE SEQUENCE [LARGE SCALE GENOMIC DNA]</scope>
    <source>
        <strain evidence="1 2">VS20</strain>
    </source>
</reference>
<dbReference type="Proteomes" id="UP000030762">
    <property type="component" value="Unassembled WGS sequence"/>
</dbReference>
<protein>
    <submittedName>
        <fullName evidence="1">Uncharacterized protein</fullName>
    </submittedName>
</protein>
<proteinExistence type="predicted"/>
<gene>
    <name evidence="1" type="ORF">SDRG_02238</name>
</gene>
<name>T0SC20_SAPDV</name>
<keyword evidence="2" id="KW-1185">Reference proteome</keyword>
<sequence length="247" mass="27032">MALPLAANMVPSSVSSPAPNPLMQSALASVLWIIGDVELMGRFLTRSWWSEGHAAAASVVADMAAHVVQRMETSTLLHQLRCHIAFRVRVLATLVRHHASSTWLPDVLDRYWSFMQTALRTAVFLTTAMSTLEAALVIDAWCMDRAVKPGVHAVLEVLLPSPLVDSILSYVYAPPLVTALSHHSQLQASLPLFLWQRQTPKLSSWHVYVHTAVCYVATNGCTHDVAIAALLLLTAGTSDFMATQAFH</sequence>
<dbReference type="AlphaFoldDB" id="T0SC20"/>
<evidence type="ECO:0000313" key="2">
    <source>
        <dbReference type="Proteomes" id="UP000030762"/>
    </source>
</evidence>
<dbReference type="VEuPathDB" id="FungiDB:SDRG_02238"/>
<dbReference type="InParanoid" id="T0SC20"/>
<organism evidence="1 2">
    <name type="scientific">Saprolegnia diclina (strain VS20)</name>
    <dbReference type="NCBI Taxonomy" id="1156394"/>
    <lineage>
        <taxon>Eukaryota</taxon>
        <taxon>Sar</taxon>
        <taxon>Stramenopiles</taxon>
        <taxon>Oomycota</taxon>
        <taxon>Saprolegniomycetes</taxon>
        <taxon>Saprolegniales</taxon>
        <taxon>Saprolegniaceae</taxon>
        <taxon>Saprolegnia</taxon>
    </lineage>
</organism>
<evidence type="ECO:0000313" key="1">
    <source>
        <dbReference type="EMBL" id="EQC40337.1"/>
    </source>
</evidence>
<dbReference type="GeneID" id="19942965"/>